<dbReference type="PROSITE" id="PS51864">
    <property type="entry name" value="ASTACIN"/>
    <property type="match status" value="1"/>
</dbReference>
<name>A0A2A2L0Z3_9BILA</name>
<evidence type="ECO:0000256" key="1">
    <source>
        <dbReference type="ARBA" id="ARBA00022670"/>
    </source>
</evidence>
<keyword evidence="1" id="KW-0645">Protease</keyword>
<dbReference type="SUPFAM" id="SSF55486">
    <property type="entry name" value="Metalloproteases ('zincins'), catalytic domain"/>
    <property type="match status" value="1"/>
</dbReference>
<organism evidence="9 10">
    <name type="scientific">Diploscapter pachys</name>
    <dbReference type="NCBI Taxonomy" id="2018661"/>
    <lineage>
        <taxon>Eukaryota</taxon>
        <taxon>Metazoa</taxon>
        <taxon>Ecdysozoa</taxon>
        <taxon>Nematoda</taxon>
        <taxon>Chromadorea</taxon>
        <taxon>Rhabditida</taxon>
        <taxon>Rhabditina</taxon>
        <taxon>Rhabditomorpha</taxon>
        <taxon>Rhabditoidea</taxon>
        <taxon>Rhabditidae</taxon>
        <taxon>Diploscapter</taxon>
    </lineage>
</organism>
<keyword evidence="5" id="KW-0482">Metalloprotease</keyword>
<feature type="domain" description="Peptidase M12A" evidence="8">
    <location>
        <begin position="168"/>
        <end position="227"/>
    </location>
</feature>
<evidence type="ECO:0000256" key="6">
    <source>
        <dbReference type="ARBA" id="ARBA00023157"/>
    </source>
</evidence>
<dbReference type="Pfam" id="PF01400">
    <property type="entry name" value="Astacin"/>
    <property type="match status" value="1"/>
</dbReference>
<dbReference type="EMBL" id="LIAE01007347">
    <property type="protein sequence ID" value="PAV79921.1"/>
    <property type="molecule type" value="Genomic_DNA"/>
</dbReference>
<keyword evidence="10" id="KW-1185">Reference proteome</keyword>
<dbReference type="InterPro" id="IPR001506">
    <property type="entry name" value="Peptidase_M12A"/>
</dbReference>
<dbReference type="InterPro" id="IPR024079">
    <property type="entry name" value="MetalloPept_cat_dom_sf"/>
</dbReference>
<gene>
    <name evidence="9" type="ORF">WR25_19149</name>
</gene>
<evidence type="ECO:0000256" key="7">
    <source>
        <dbReference type="PROSITE-ProRule" id="PRU01211"/>
    </source>
</evidence>
<evidence type="ECO:0000256" key="2">
    <source>
        <dbReference type="ARBA" id="ARBA00022723"/>
    </source>
</evidence>
<evidence type="ECO:0000313" key="9">
    <source>
        <dbReference type="EMBL" id="PAV79921.1"/>
    </source>
</evidence>
<dbReference type="PANTHER" id="PTHR10127">
    <property type="entry name" value="DISCOIDIN, CUB, EGF, LAMININ , AND ZINC METALLOPROTEASE DOMAIN CONTAINING"/>
    <property type="match status" value="1"/>
</dbReference>
<reference evidence="9 10" key="1">
    <citation type="journal article" date="2017" name="Curr. Biol.">
        <title>Genome architecture and evolution of a unichromosomal asexual nematode.</title>
        <authorList>
            <person name="Fradin H."/>
            <person name="Zegar C."/>
            <person name="Gutwein M."/>
            <person name="Lucas J."/>
            <person name="Kovtun M."/>
            <person name="Corcoran D."/>
            <person name="Baugh L.R."/>
            <person name="Kiontke K."/>
            <person name="Gunsalus K."/>
            <person name="Fitch D.H."/>
            <person name="Piano F."/>
        </authorList>
    </citation>
    <scope>NUCLEOTIDE SEQUENCE [LARGE SCALE GENOMIC DNA]</scope>
    <source>
        <strain evidence="9">PF1309</strain>
    </source>
</reference>
<dbReference type="GO" id="GO:0004222">
    <property type="term" value="F:metalloendopeptidase activity"/>
    <property type="evidence" value="ECO:0007669"/>
    <property type="project" value="InterPro"/>
</dbReference>
<dbReference type="GO" id="GO:0008270">
    <property type="term" value="F:zinc ion binding"/>
    <property type="evidence" value="ECO:0007669"/>
    <property type="project" value="InterPro"/>
</dbReference>
<evidence type="ECO:0000256" key="5">
    <source>
        <dbReference type="ARBA" id="ARBA00023049"/>
    </source>
</evidence>
<keyword evidence="2" id="KW-0479">Metal-binding</keyword>
<proteinExistence type="predicted"/>
<keyword evidence="3" id="KW-0378">Hydrolase</keyword>
<dbReference type="AlphaFoldDB" id="A0A2A2L0Z3"/>
<dbReference type="SMART" id="SM00235">
    <property type="entry name" value="ZnMc"/>
    <property type="match status" value="1"/>
</dbReference>
<dbReference type="GO" id="GO:0006508">
    <property type="term" value="P:proteolysis"/>
    <property type="evidence" value="ECO:0007669"/>
    <property type="project" value="UniProtKB-KW"/>
</dbReference>
<evidence type="ECO:0000256" key="4">
    <source>
        <dbReference type="ARBA" id="ARBA00022833"/>
    </source>
</evidence>
<dbReference type="PANTHER" id="PTHR10127:SF780">
    <property type="entry name" value="METALLOENDOPEPTIDASE"/>
    <property type="match status" value="1"/>
</dbReference>
<protein>
    <recommendedName>
        <fullName evidence="8">Peptidase M12A domain-containing protein</fullName>
    </recommendedName>
</protein>
<dbReference type="OrthoDB" id="291007at2759"/>
<evidence type="ECO:0000259" key="8">
    <source>
        <dbReference type="PROSITE" id="PS51864"/>
    </source>
</evidence>
<comment type="caution">
    <text evidence="9">The sequence shown here is derived from an EMBL/GenBank/DDBJ whole genome shotgun (WGS) entry which is preliminary data.</text>
</comment>
<comment type="caution">
    <text evidence="7">Lacks conserved residue(s) required for the propagation of feature annotation.</text>
</comment>
<dbReference type="Proteomes" id="UP000218231">
    <property type="component" value="Unassembled WGS sequence"/>
</dbReference>
<evidence type="ECO:0000256" key="3">
    <source>
        <dbReference type="ARBA" id="ARBA00022801"/>
    </source>
</evidence>
<accession>A0A2A2L0Z3</accession>
<evidence type="ECO:0000313" key="10">
    <source>
        <dbReference type="Proteomes" id="UP000218231"/>
    </source>
</evidence>
<dbReference type="Gene3D" id="3.40.390.10">
    <property type="entry name" value="Collagenase (Catalytic Domain)"/>
    <property type="match status" value="2"/>
</dbReference>
<dbReference type="InterPro" id="IPR006026">
    <property type="entry name" value="Peptidase_Metallo"/>
</dbReference>
<sequence length="263" mass="30098">MVVVGLRHMDLHPSHFPQKCWIEIQLFRHKIDRQNILGYALYFGEGQNSDKKWDVNKPIPYTFAEDLEDEEIELVKKGLKMITDAAPCITFKHDPEADSSGKHYIYYYRMENAKGVCGASPVGKTPDSVNKIHLNFGDFGCPDEKMPGIAAHEDTQINEAIERSISKYGVPYEYDSIMHQDSNLGSKSFRQATMVPLTGRAKNTKKMGQRKYLSKGDKELLNKMYCWTRFWALNGRCKNENEKKSMEEKCGLSCGYCGGTKHY</sequence>
<keyword evidence="6" id="KW-1015">Disulfide bond</keyword>
<keyword evidence="4" id="KW-0862">Zinc</keyword>